<evidence type="ECO:0000313" key="6">
    <source>
        <dbReference type="Proteomes" id="UP000256269"/>
    </source>
</evidence>
<dbReference type="PANTHER" id="PTHR44942">
    <property type="entry name" value="METHYLTRANSF_11 DOMAIN-CONTAINING PROTEIN"/>
    <property type="match status" value="1"/>
</dbReference>
<dbReference type="AlphaFoldDB" id="A0A3E0G5K5"/>
<dbReference type="CDD" id="cd02440">
    <property type="entry name" value="AdoMet_MTases"/>
    <property type="match status" value="1"/>
</dbReference>
<sequence>MSKRADFYDAPAHDYLRYWDGRDYENAAEQAAIRRLLHGRRFGHAADVGGGYGRLCVLLQEFADRVTLAEPSSRQLEIAENFLAGHPRIERRQMQADALAFEDGSLDLLTMIRVMHHIPEPSTEFAEIARVLRPGGTAVIEVANLAHARNRVRYLLKGQRIPHLPVDIRSPENRHDEEIAFVNHNPHTVIEQLARCGLRTEGMLSVSNLRSTTLKKVLSHRVHVAAEVACQRVLARTFFGPSAFLLLRKD</sequence>
<dbReference type="Pfam" id="PF08241">
    <property type="entry name" value="Methyltransf_11"/>
    <property type="match status" value="1"/>
</dbReference>
<feature type="domain" description="Methyltransferase type 11" evidence="4">
    <location>
        <begin position="47"/>
        <end position="140"/>
    </location>
</feature>
<evidence type="ECO:0000256" key="3">
    <source>
        <dbReference type="ARBA" id="ARBA00022679"/>
    </source>
</evidence>
<evidence type="ECO:0000256" key="1">
    <source>
        <dbReference type="ARBA" id="ARBA00008361"/>
    </source>
</evidence>
<comment type="similarity">
    <text evidence="1">Belongs to the methyltransferase superfamily.</text>
</comment>
<dbReference type="RefSeq" id="WP_170218244.1">
    <property type="nucleotide sequence ID" value="NZ_CP144375.1"/>
</dbReference>
<evidence type="ECO:0000259" key="4">
    <source>
        <dbReference type="Pfam" id="PF08241"/>
    </source>
</evidence>
<dbReference type="GO" id="GO:0032259">
    <property type="term" value="P:methylation"/>
    <property type="evidence" value="ECO:0007669"/>
    <property type="project" value="UniProtKB-KW"/>
</dbReference>
<dbReference type="InterPro" id="IPR013216">
    <property type="entry name" value="Methyltransf_11"/>
</dbReference>
<dbReference type="InterPro" id="IPR051052">
    <property type="entry name" value="Diverse_substrate_MTase"/>
</dbReference>
<keyword evidence="2 5" id="KW-0489">Methyltransferase</keyword>
<name>A0A3E0G5K5_9PSEU</name>
<proteinExistence type="inferred from homology"/>
<dbReference type="Proteomes" id="UP000256269">
    <property type="component" value="Unassembled WGS sequence"/>
</dbReference>
<evidence type="ECO:0000313" key="5">
    <source>
        <dbReference type="EMBL" id="REH18119.1"/>
    </source>
</evidence>
<dbReference type="InterPro" id="IPR029063">
    <property type="entry name" value="SAM-dependent_MTases_sf"/>
</dbReference>
<dbReference type="GO" id="GO:0008757">
    <property type="term" value="F:S-adenosylmethionine-dependent methyltransferase activity"/>
    <property type="evidence" value="ECO:0007669"/>
    <property type="project" value="InterPro"/>
</dbReference>
<accession>A0A3E0G5K5</accession>
<keyword evidence="3 5" id="KW-0808">Transferase</keyword>
<dbReference type="SUPFAM" id="SSF53335">
    <property type="entry name" value="S-adenosyl-L-methionine-dependent methyltransferases"/>
    <property type="match status" value="1"/>
</dbReference>
<dbReference type="Gene3D" id="3.40.50.150">
    <property type="entry name" value="Vaccinia Virus protein VP39"/>
    <property type="match status" value="1"/>
</dbReference>
<evidence type="ECO:0000256" key="2">
    <source>
        <dbReference type="ARBA" id="ARBA00022603"/>
    </source>
</evidence>
<dbReference type="EMBL" id="QUNO01000037">
    <property type="protein sequence ID" value="REH18119.1"/>
    <property type="molecule type" value="Genomic_DNA"/>
</dbReference>
<gene>
    <name evidence="5" type="ORF">BCF44_1376</name>
</gene>
<reference evidence="5 6" key="1">
    <citation type="submission" date="2018-08" db="EMBL/GenBank/DDBJ databases">
        <title>Genomic Encyclopedia of Archaeal and Bacterial Type Strains, Phase II (KMG-II): from individual species to whole genera.</title>
        <authorList>
            <person name="Goeker M."/>
        </authorList>
    </citation>
    <scope>NUCLEOTIDE SEQUENCE [LARGE SCALE GENOMIC DNA]</scope>
    <source>
        <strain evidence="5 6">DSM 45791</strain>
    </source>
</reference>
<protein>
    <submittedName>
        <fullName evidence="5">Methyltransferase family protein</fullName>
    </submittedName>
</protein>
<keyword evidence="6" id="KW-1185">Reference proteome</keyword>
<organism evidence="5 6">
    <name type="scientific">Kutzneria buriramensis</name>
    <dbReference type="NCBI Taxonomy" id="1045776"/>
    <lineage>
        <taxon>Bacteria</taxon>
        <taxon>Bacillati</taxon>
        <taxon>Actinomycetota</taxon>
        <taxon>Actinomycetes</taxon>
        <taxon>Pseudonocardiales</taxon>
        <taxon>Pseudonocardiaceae</taxon>
        <taxon>Kutzneria</taxon>
    </lineage>
</organism>
<dbReference type="PANTHER" id="PTHR44942:SF4">
    <property type="entry name" value="METHYLTRANSFERASE TYPE 11 DOMAIN-CONTAINING PROTEIN"/>
    <property type="match status" value="1"/>
</dbReference>
<comment type="caution">
    <text evidence="5">The sequence shown here is derived from an EMBL/GenBank/DDBJ whole genome shotgun (WGS) entry which is preliminary data.</text>
</comment>